<feature type="region of interest" description="Disordered" evidence="1">
    <location>
        <begin position="469"/>
        <end position="575"/>
    </location>
</feature>
<keyword evidence="3" id="KW-1185">Reference proteome</keyword>
<dbReference type="AlphaFoldDB" id="A0AAV8YSD6"/>
<feature type="compositionally biased region" description="Low complexity" evidence="1">
    <location>
        <begin position="306"/>
        <end position="317"/>
    </location>
</feature>
<feature type="compositionally biased region" description="Basic and acidic residues" evidence="1">
    <location>
        <begin position="207"/>
        <end position="227"/>
    </location>
</feature>
<dbReference type="EMBL" id="JAPWTK010000054">
    <property type="protein sequence ID" value="KAJ8953764.1"/>
    <property type="molecule type" value="Genomic_DNA"/>
</dbReference>
<protein>
    <recommendedName>
        <fullName evidence="4">WASP family protein member</fullName>
    </recommendedName>
</protein>
<feature type="region of interest" description="Disordered" evidence="1">
    <location>
        <begin position="286"/>
        <end position="374"/>
    </location>
</feature>
<dbReference type="Proteomes" id="UP001162162">
    <property type="component" value="Unassembled WGS sequence"/>
</dbReference>
<name>A0AAV8YSD6_9CUCU</name>
<feature type="compositionally biased region" description="Basic and acidic residues" evidence="1">
    <location>
        <begin position="242"/>
        <end position="256"/>
    </location>
</feature>
<feature type="compositionally biased region" description="Low complexity" evidence="1">
    <location>
        <begin position="327"/>
        <end position="344"/>
    </location>
</feature>
<feature type="region of interest" description="Disordered" evidence="1">
    <location>
        <begin position="410"/>
        <end position="434"/>
    </location>
</feature>
<evidence type="ECO:0000313" key="2">
    <source>
        <dbReference type="EMBL" id="KAJ8953764.1"/>
    </source>
</evidence>
<feature type="region of interest" description="Disordered" evidence="1">
    <location>
        <begin position="113"/>
        <end position="143"/>
    </location>
</feature>
<proteinExistence type="predicted"/>
<feature type="compositionally biased region" description="Low complexity" evidence="1">
    <location>
        <begin position="257"/>
        <end position="267"/>
    </location>
</feature>
<evidence type="ECO:0000313" key="3">
    <source>
        <dbReference type="Proteomes" id="UP001162162"/>
    </source>
</evidence>
<accession>A0AAV8YSD6</accession>
<comment type="caution">
    <text evidence="2">The sequence shown here is derived from an EMBL/GenBank/DDBJ whole genome shotgun (WGS) entry which is preliminary data.</text>
</comment>
<feature type="compositionally biased region" description="Low complexity" evidence="1">
    <location>
        <begin position="424"/>
        <end position="434"/>
    </location>
</feature>
<feature type="compositionally biased region" description="Low complexity" evidence="1">
    <location>
        <begin position="543"/>
        <end position="562"/>
    </location>
</feature>
<gene>
    <name evidence="2" type="ORF">NQ318_015421</name>
</gene>
<evidence type="ECO:0000256" key="1">
    <source>
        <dbReference type="SAM" id="MobiDB-lite"/>
    </source>
</evidence>
<organism evidence="2 3">
    <name type="scientific">Aromia moschata</name>
    <dbReference type="NCBI Taxonomy" id="1265417"/>
    <lineage>
        <taxon>Eukaryota</taxon>
        <taxon>Metazoa</taxon>
        <taxon>Ecdysozoa</taxon>
        <taxon>Arthropoda</taxon>
        <taxon>Hexapoda</taxon>
        <taxon>Insecta</taxon>
        <taxon>Pterygota</taxon>
        <taxon>Neoptera</taxon>
        <taxon>Endopterygota</taxon>
        <taxon>Coleoptera</taxon>
        <taxon>Polyphaga</taxon>
        <taxon>Cucujiformia</taxon>
        <taxon>Chrysomeloidea</taxon>
        <taxon>Cerambycidae</taxon>
        <taxon>Cerambycinae</taxon>
        <taxon>Callichromatini</taxon>
        <taxon>Aromia</taxon>
    </lineage>
</organism>
<reference evidence="2" key="1">
    <citation type="journal article" date="2023" name="Insect Mol. Biol.">
        <title>Genome sequencing provides insights into the evolution of gene families encoding plant cell wall-degrading enzymes in longhorned beetles.</title>
        <authorList>
            <person name="Shin N.R."/>
            <person name="Okamura Y."/>
            <person name="Kirsch R."/>
            <person name="Pauchet Y."/>
        </authorList>
    </citation>
    <scope>NUCLEOTIDE SEQUENCE</scope>
    <source>
        <strain evidence="2">AMC_N1</strain>
    </source>
</reference>
<feature type="compositionally biased region" description="Basic residues" evidence="1">
    <location>
        <begin position="122"/>
        <end position="137"/>
    </location>
</feature>
<feature type="compositionally biased region" description="Low complexity" evidence="1">
    <location>
        <begin position="488"/>
        <end position="498"/>
    </location>
</feature>
<evidence type="ECO:0008006" key="4">
    <source>
        <dbReference type="Google" id="ProtNLM"/>
    </source>
</evidence>
<sequence length="743" mass="80696">MASLEQTVLQPAAVEELRRWTSDEALGDVTVTPNCASRIAPNLTAIADGDATDATVVSDDEGIDHKLPSPEEQLQVVALKFPAEIVAVDVSGRSFDRMSIQRRSLLHGDLGCRATDGDTNVSKRRTRSRRPRSRRRNTLAGTDQKEIQNALTAGNHPHRHLTMRLNPRAPAPCAGARAATSCAPRPKRTPPTIKKSHFNSLKQWGKSRYDRFMNRSSEPKEQAKPSDDIDDFNVYEMVSTKRTRDLEKERRTHERNSSISSSEKSSINLPVSNTLSSVMNIAVKLRESSAQRRQRRSGGNKDEPHSSSGNWSASSESGRASIGSEITTTTHPKSSTSTATSSNSLNQQPSSVNSRRRFNANTSASGSVTSEGTLTPDIIHDLHEDGETSSVYSCDTEGYYTSFHMDSGLKTLKEEDSPPTPIHSTTAFSNSSSNNTVLSAENEYELFGKGSTSTTTSSAGTVCTTLRASESSKSLVVGPAVPERKSSLSKTSTKSPESSLERDFSDKTGTVKRSPASSKPTVVALIHKQVTGDVSPDSGHNTSSSPIESISSPNGVRSVSDFEFSESSDMEGPERIERIRVKTTINSSRIPSMCAITPPHSDDESVNGTSFQKQISEKNNKNQTNISEGVHKDMLTSTDLYKEKNMHQRIISTNVNGTNKLSLINVNPQSGYATVEAIDQPDGVVNTTELKGDINQNTANIITGSKSIRAPEPHRGHGHRKRRSASKQITFDAAHHKIVSSPA</sequence>
<feature type="compositionally biased region" description="Polar residues" evidence="1">
    <location>
        <begin position="345"/>
        <end position="373"/>
    </location>
</feature>
<feature type="compositionally biased region" description="Low complexity" evidence="1">
    <location>
        <begin position="167"/>
        <end position="184"/>
    </location>
</feature>
<feature type="compositionally biased region" description="Basic residues" evidence="1">
    <location>
        <begin position="716"/>
        <end position="725"/>
    </location>
</feature>
<feature type="region of interest" description="Disordered" evidence="1">
    <location>
        <begin position="708"/>
        <end position="743"/>
    </location>
</feature>
<feature type="region of interest" description="Disordered" evidence="1">
    <location>
        <begin position="165"/>
        <end position="271"/>
    </location>
</feature>